<dbReference type="PATRIC" id="fig|234621.6.peg.3054"/>
<dbReference type="Proteomes" id="UP000002204">
    <property type="component" value="Chromosome"/>
</dbReference>
<dbReference type="InterPro" id="IPR029063">
    <property type="entry name" value="SAM-dependent_MTases_sf"/>
</dbReference>
<evidence type="ECO:0008006" key="3">
    <source>
        <dbReference type="Google" id="ProtNLM"/>
    </source>
</evidence>
<dbReference type="PANTHER" id="PTHR43861">
    <property type="entry name" value="TRANS-ACONITATE 2-METHYLTRANSFERASE-RELATED"/>
    <property type="match status" value="1"/>
</dbReference>
<dbReference type="AlphaFoldDB" id="C0ZY39"/>
<dbReference type="KEGG" id="rer:RER_25660"/>
<evidence type="ECO:0000313" key="2">
    <source>
        <dbReference type="Proteomes" id="UP000002204"/>
    </source>
</evidence>
<dbReference type="HOGENOM" id="CLU_057823_2_0_11"/>
<proteinExistence type="predicted"/>
<dbReference type="SUPFAM" id="SSF53335">
    <property type="entry name" value="S-adenosyl-L-methionine-dependent methyltransferases"/>
    <property type="match status" value="1"/>
</dbReference>
<protein>
    <recommendedName>
        <fullName evidence="3">Methyltransferase domain-containing protein</fullName>
    </recommendedName>
</protein>
<dbReference type="EMBL" id="AP008957">
    <property type="protein sequence ID" value="BAH33274.1"/>
    <property type="molecule type" value="Genomic_DNA"/>
</dbReference>
<dbReference type="Gene3D" id="3.40.50.150">
    <property type="entry name" value="Vaccinia Virus protein VP39"/>
    <property type="match status" value="1"/>
</dbReference>
<name>C0ZY39_RHOE4</name>
<accession>C0ZY39</accession>
<dbReference type="CDD" id="cd02440">
    <property type="entry name" value="AdoMet_MTases"/>
    <property type="match status" value="1"/>
</dbReference>
<gene>
    <name evidence="1" type="ordered locus">RER_25660</name>
</gene>
<dbReference type="eggNOG" id="COG2890">
    <property type="taxonomic scope" value="Bacteria"/>
</dbReference>
<evidence type="ECO:0000313" key="1">
    <source>
        <dbReference type="EMBL" id="BAH33274.1"/>
    </source>
</evidence>
<dbReference type="Pfam" id="PF13489">
    <property type="entry name" value="Methyltransf_23"/>
    <property type="match status" value="1"/>
</dbReference>
<reference evidence="2" key="1">
    <citation type="submission" date="2005-03" db="EMBL/GenBank/DDBJ databases">
        <title>Comparison of the complete genome sequences of Rhodococcus erythropolis PR4 and Rhodococcus opacus B4.</title>
        <authorList>
            <person name="Takarada H."/>
            <person name="Sekine M."/>
            <person name="Hosoyama A."/>
            <person name="Yamada R."/>
            <person name="Fujisawa T."/>
            <person name="Omata S."/>
            <person name="Shimizu A."/>
            <person name="Tsukatani N."/>
            <person name="Tanikawa S."/>
            <person name="Fujita N."/>
            <person name="Harayama S."/>
        </authorList>
    </citation>
    <scope>NUCLEOTIDE SEQUENCE [LARGE SCALE GENOMIC DNA]</scope>
    <source>
        <strain evidence="2">PR4 / NBRC 100887</strain>
    </source>
</reference>
<reference evidence="1 2" key="2">
    <citation type="journal article" date="2006" name="Environ. Microbiol.">
        <title>Sequence analysis of three plasmids harboured in Rhodococcus erythropolis strain PR4.</title>
        <authorList>
            <person name="Sekine M."/>
            <person name="Tanikawa S."/>
            <person name="Omata S."/>
            <person name="Saito M."/>
            <person name="Fujisawa T."/>
            <person name="Tsukatani N."/>
            <person name="Tajima T."/>
            <person name="Sekigawa T."/>
            <person name="Kosugi H."/>
            <person name="Matsuo Y."/>
            <person name="Nishiko R."/>
            <person name="Imamura K."/>
            <person name="Ito M."/>
            <person name="Narita H."/>
            <person name="Tago S."/>
            <person name="Fujita N."/>
            <person name="Harayama S."/>
        </authorList>
    </citation>
    <scope>NUCLEOTIDE SEQUENCE [LARGE SCALE GENOMIC DNA]</scope>
    <source>
        <strain evidence="2">PR4 / NBRC 100887</strain>
    </source>
</reference>
<sequence length="201" mass="21744">MIAVGDAGDITLASYEAGANLYAARPYVMGEAMARYLARIAKLVDGGTILELGSGPGRDAEYLESFGLSVTRTDGALAFVEMMRAEGFTAEVLDIRTGQFNGTYDAVVANAVLLHLRRDEFEFVARKSRGVVGAEGMFAFTVKKGDGTSWSKAKLGLPRHFTFWQEGQLRQVLATCGWETLSIDTVVGPTADWLHVIARAN</sequence>
<organism evidence="1 2">
    <name type="scientific">Rhodococcus erythropolis (strain PR4 / NBRC 100887)</name>
    <dbReference type="NCBI Taxonomy" id="234621"/>
    <lineage>
        <taxon>Bacteria</taxon>
        <taxon>Bacillati</taxon>
        <taxon>Actinomycetota</taxon>
        <taxon>Actinomycetes</taxon>
        <taxon>Mycobacteriales</taxon>
        <taxon>Nocardiaceae</taxon>
        <taxon>Rhodococcus</taxon>
        <taxon>Rhodococcus erythropolis group</taxon>
    </lineage>
</organism>